<keyword evidence="2" id="KW-0238">DNA-binding</keyword>
<dbReference type="PROSITE" id="PS51294">
    <property type="entry name" value="HTH_MYB"/>
    <property type="match status" value="1"/>
</dbReference>
<gene>
    <name evidence="7" type="ORF">LITE_LOCUS15093</name>
</gene>
<dbReference type="Pfam" id="PF23603">
    <property type="entry name" value="Ubiquitin_TPR1"/>
    <property type="match status" value="1"/>
</dbReference>
<evidence type="ECO:0000259" key="6">
    <source>
        <dbReference type="PROSITE" id="PS51294"/>
    </source>
</evidence>
<dbReference type="GO" id="GO:0042162">
    <property type="term" value="F:telomeric DNA binding"/>
    <property type="evidence" value="ECO:0007669"/>
    <property type="project" value="UniProtKB-ARBA"/>
</dbReference>
<keyword evidence="8" id="KW-1185">Reference proteome</keyword>
<dbReference type="PANTHER" id="PTHR21717:SF73">
    <property type="entry name" value="TELOMERE-BINDING PROTEIN, PUTATIVE-RELATED"/>
    <property type="match status" value="1"/>
</dbReference>
<organism evidence="7 8">
    <name type="scientific">Linum tenue</name>
    <dbReference type="NCBI Taxonomy" id="586396"/>
    <lineage>
        <taxon>Eukaryota</taxon>
        <taxon>Viridiplantae</taxon>
        <taxon>Streptophyta</taxon>
        <taxon>Embryophyta</taxon>
        <taxon>Tracheophyta</taxon>
        <taxon>Spermatophyta</taxon>
        <taxon>Magnoliopsida</taxon>
        <taxon>eudicotyledons</taxon>
        <taxon>Gunneridae</taxon>
        <taxon>Pentapetalae</taxon>
        <taxon>rosids</taxon>
        <taxon>fabids</taxon>
        <taxon>Malpighiales</taxon>
        <taxon>Linaceae</taxon>
        <taxon>Linum</taxon>
    </lineage>
</organism>
<dbReference type="InterPro" id="IPR031105">
    <property type="entry name" value="TRP_plant"/>
</dbReference>
<evidence type="ECO:0000259" key="5">
    <source>
        <dbReference type="PROSITE" id="PS50090"/>
    </source>
</evidence>
<feature type="compositionally biased region" description="Basic and acidic residues" evidence="4">
    <location>
        <begin position="79"/>
        <end position="88"/>
    </location>
</feature>
<comment type="caution">
    <text evidence="7">The sequence shown here is derived from an EMBL/GenBank/DDBJ whole genome shotgun (WGS) entry which is preliminary data.</text>
</comment>
<dbReference type="PROSITE" id="PS50090">
    <property type="entry name" value="MYB_LIKE"/>
    <property type="match status" value="1"/>
</dbReference>
<dbReference type="SUPFAM" id="SSF46689">
    <property type="entry name" value="Homeodomain-like"/>
    <property type="match status" value="1"/>
</dbReference>
<comment type="subcellular location">
    <subcellularLocation>
        <location evidence="1">Nucleus</location>
    </subcellularLocation>
</comment>
<dbReference type="InterPro" id="IPR057625">
    <property type="entry name" value="TPR1-6-like_ubiquitin"/>
</dbReference>
<sequence>MVFKKRQSHGFNNLHFPSVPKAPRSARRAFHKRIVEDSQICAFELLASLAGKLLQESESSSASSNASDANDRPAISDGVVKREQVETKPVKTECLDLGSCEESIFLPDYGSPSSDSRGSLNEIPLPAESDAILERYSTVSNSDSSEKGNSDVKPIQGEKAPKLEGVPPVTVEPCDEKPENGVGSQPLADGMETQGLILDNACSSKDPMKSCLRNPALINSDNTAIHLSHGNSLPRASDLKHGNGVKLGIRDDDENIFRFNKLSSRRKAFRPSSRIGDRRIRKLLSSKYWKAAPKLKDYELTRPLFADLGMKPLHHKRKLSCNPDKTQGDILYKRRKFSDRSVVIASDRGFSGESVCNSPEKGTSGDNGSAVLCYGGVLISTAPFSCFLVHFSKLSAVAVNIKSFKIPELFIDVPETLTVGSLKRTVVEAVTSLLGGGLRVGLVLHGKKVRDDNRTLLQTGITSAESLETLGFTLEPNSVQAPVPLCSEEPHAILPCETSHLISRSPETTIVESLKLIDSPRLAPSPPTNQVDYNSETTDQEPLSSNADIVADNKSPSDSKALVAVEPASAEALAVVPLNQKSRRSENVQRRTRRPFSVSEVEALVQAVEELGTGRWRDVKLRSFDNADHRTYVDLKDKWKTLVHTAQIAPQQRRGEPVPQKLLDRVLAAHSYWSQHQAKQHTKNAAAVATATATATPTVLQITDGQAIEA</sequence>
<proteinExistence type="predicted"/>
<feature type="compositionally biased region" description="Polar residues" evidence="4">
    <location>
        <begin position="528"/>
        <end position="547"/>
    </location>
</feature>
<dbReference type="InterPro" id="IPR001005">
    <property type="entry name" value="SANT/Myb"/>
</dbReference>
<keyword evidence="3" id="KW-0539">Nucleus</keyword>
<dbReference type="AlphaFoldDB" id="A0AAV0JMU5"/>
<dbReference type="GO" id="GO:0005634">
    <property type="term" value="C:nucleus"/>
    <property type="evidence" value="ECO:0007669"/>
    <property type="project" value="UniProtKB-SubCell"/>
</dbReference>
<feature type="region of interest" description="Disordered" evidence="4">
    <location>
        <begin position="60"/>
        <end position="88"/>
    </location>
</feature>
<evidence type="ECO:0000256" key="3">
    <source>
        <dbReference type="ARBA" id="ARBA00023242"/>
    </source>
</evidence>
<dbReference type="Proteomes" id="UP001154282">
    <property type="component" value="Unassembled WGS sequence"/>
</dbReference>
<reference evidence="7" key="1">
    <citation type="submission" date="2022-08" db="EMBL/GenBank/DDBJ databases">
        <authorList>
            <person name="Gutierrez-Valencia J."/>
        </authorList>
    </citation>
    <scope>NUCLEOTIDE SEQUENCE</scope>
</reference>
<feature type="domain" description="Myb-like" evidence="5">
    <location>
        <begin position="588"/>
        <end position="643"/>
    </location>
</feature>
<feature type="domain" description="HTH myb-type" evidence="6">
    <location>
        <begin position="589"/>
        <end position="647"/>
    </location>
</feature>
<evidence type="ECO:0000256" key="4">
    <source>
        <dbReference type="SAM" id="MobiDB-lite"/>
    </source>
</evidence>
<dbReference type="InterPro" id="IPR009057">
    <property type="entry name" value="Homeodomain-like_sf"/>
</dbReference>
<feature type="region of interest" description="Disordered" evidence="4">
    <location>
        <begin position="518"/>
        <end position="554"/>
    </location>
</feature>
<accession>A0AAV0JMU5</accession>
<evidence type="ECO:0000313" key="7">
    <source>
        <dbReference type="EMBL" id="CAI0411278.1"/>
    </source>
</evidence>
<evidence type="ECO:0000256" key="2">
    <source>
        <dbReference type="ARBA" id="ARBA00023125"/>
    </source>
</evidence>
<dbReference type="EMBL" id="CAMGYJ010000005">
    <property type="protein sequence ID" value="CAI0411278.1"/>
    <property type="molecule type" value="Genomic_DNA"/>
</dbReference>
<dbReference type="Gene3D" id="1.10.246.220">
    <property type="match status" value="1"/>
</dbReference>
<evidence type="ECO:0000313" key="8">
    <source>
        <dbReference type="Proteomes" id="UP001154282"/>
    </source>
</evidence>
<protein>
    <recommendedName>
        <fullName evidence="9">Telomere repeat-binding protein 3</fullName>
    </recommendedName>
</protein>
<dbReference type="CDD" id="cd11660">
    <property type="entry name" value="SANT_TRF"/>
    <property type="match status" value="1"/>
</dbReference>
<name>A0AAV0JMU5_9ROSI</name>
<evidence type="ECO:0000256" key="1">
    <source>
        <dbReference type="ARBA" id="ARBA00004123"/>
    </source>
</evidence>
<dbReference type="PANTHER" id="PTHR21717">
    <property type="entry name" value="TELOMERIC REPEAT BINDING PROTEIN"/>
    <property type="match status" value="1"/>
</dbReference>
<dbReference type="InterPro" id="IPR017930">
    <property type="entry name" value="Myb_dom"/>
</dbReference>
<evidence type="ECO:0008006" key="9">
    <source>
        <dbReference type="Google" id="ProtNLM"/>
    </source>
</evidence>
<feature type="region of interest" description="Disordered" evidence="4">
    <location>
        <begin position="138"/>
        <end position="186"/>
    </location>
</feature>
<dbReference type="SMART" id="SM00717">
    <property type="entry name" value="SANT"/>
    <property type="match status" value="1"/>
</dbReference>